<dbReference type="GO" id="GO:0046110">
    <property type="term" value="P:xanthine metabolic process"/>
    <property type="evidence" value="ECO:0007669"/>
    <property type="project" value="UniProtKB-UniRule"/>
</dbReference>
<name>A0A433RX34_9BACL</name>
<feature type="binding site" evidence="5">
    <location>
        <begin position="128"/>
        <end position="132"/>
    </location>
    <ligand>
        <name>5-phospho-alpha-D-ribose 1-diphosphate</name>
        <dbReference type="ChEBI" id="CHEBI:58017"/>
    </ligand>
</feature>
<dbReference type="InterPro" id="IPR000836">
    <property type="entry name" value="PRTase_dom"/>
</dbReference>
<comment type="function">
    <text evidence="5">Converts the preformed base xanthine, a product of nucleic acid breakdown, to xanthosine 5'-monophosphate (XMP), so it can be reused for RNA or DNA synthesis.</text>
</comment>
<evidence type="ECO:0000256" key="6">
    <source>
        <dbReference type="NCBIfam" id="TIGR01744"/>
    </source>
</evidence>
<evidence type="ECO:0000256" key="5">
    <source>
        <dbReference type="HAMAP-Rule" id="MF_01184"/>
    </source>
</evidence>
<comment type="pathway">
    <text evidence="5">Purine metabolism; XMP biosynthesis via salvage pathway; XMP from xanthine: step 1/1.</text>
</comment>
<feature type="binding site" evidence="5">
    <location>
        <position position="156"/>
    </location>
    <ligand>
        <name>xanthine</name>
        <dbReference type="ChEBI" id="CHEBI:17712"/>
    </ligand>
</feature>
<dbReference type="RefSeq" id="WP_126989545.1">
    <property type="nucleotide sequence ID" value="NZ_JTFC01000010.1"/>
</dbReference>
<accession>A0A433RX34</accession>
<protein>
    <recommendedName>
        <fullName evidence="5 6">Xanthine phosphoribosyltransferase</fullName>
        <shortName evidence="5">XPRTase</shortName>
        <ecNumber evidence="5 6">2.4.2.22</ecNumber>
    </recommendedName>
</protein>
<dbReference type="GO" id="GO:0000310">
    <property type="term" value="F:xanthine phosphoribosyltransferase activity"/>
    <property type="evidence" value="ECO:0007669"/>
    <property type="project" value="UniProtKB-UniRule"/>
</dbReference>
<comment type="caution">
    <text evidence="7">The sequence shown here is derived from an EMBL/GenBank/DDBJ whole genome shotgun (WGS) entry which is preliminary data.</text>
</comment>
<comment type="subcellular location">
    <subcellularLocation>
        <location evidence="5">Cytoplasm</location>
    </subcellularLocation>
</comment>
<evidence type="ECO:0000256" key="3">
    <source>
        <dbReference type="ARBA" id="ARBA00022679"/>
    </source>
</evidence>
<gene>
    <name evidence="5" type="primary">xpt</name>
    <name evidence="7" type="ORF">QI30_03355</name>
</gene>
<dbReference type="CDD" id="cd06223">
    <property type="entry name" value="PRTases_typeI"/>
    <property type="match status" value="1"/>
</dbReference>
<keyword evidence="2 5" id="KW-0328">Glycosyltransferase</keyword>
<feature type="binding site" evidence="5">
    <location>
        <position position="20"/>
    </location>
    <ligand>
        <name>xanthine</name>
        <dbReference type="ChEBI" id="CHEBI:17712"/>
    </ligand>
</feature>
<sequence length="189" mass="20146">MKALEQAILAKGKVLSEDVLKVDSFLNHQIDPALMQAMGQEFADLYKDAGITRILTLEASGIAPAVMAGLILGVPVVFGRKRKSVTLQDNLYTADVYSFTKKVTNTISVSKDFLDKEDTLLIIDDFLANGEAAKGLLDVANQAGAKVAGIGIVIEKGFQPGGKALREQGYRVDSLAIVSSLENGTVTFA</sequence>
<keyword evidence="3 5" id="KW-0808">Transferase</keyword>
<dbReference type="EMBL" id="JTFC01000010">
    <property type="protein sequence ID" value="RUS57835.1"/>
    <property type="molecule type" value="Genomic_DNA"/>
</dbReference>
<comment type="subunit">
    <text evidence="5">Homodimer.</text>
</comment>
<evidence type="ECO:0000313" key="7">
    <source>
        <dbReference type="EMBL" id="RUS57835.1"/>
    </source>
</evidence>
<dbReference type="Proteomes" id="UP000288623">
    <property type="component" value="Unassembled WGS sequence"/>
</dbReference>
<dbReference type="GO" id="GO:0005737">
    <property type="term" value="C:cytoplasm"/>
    <property type="evidence" value="ECO:0007669"/>
    <property type="project" value="UniProtKB-SubCell"/>
</dbReference>
<dbReference type="OrthoDB" id="9790678at2"/>
<dbReference type="InterPro" id="IPR010079">
    <property type="entry name" value="Xanthine_PRibTrfase"/>
</dbReference>
<keyword evidence="1 5" id="KW-0963">Cytoplasm</keyword>
<organism evidence="7 8">
    <name type="scientific">Candidatus Kurthia intestinigallinarum</name>
    <dbReference type="NCBI Taxonomy" id="1562256"/>
    <lineage>
        <taxon>Bacteria</taxon>
        <taxon>Bacillati</taxon>
        <taxon>Bacillota</taxon>
        <taxon>Bacilli</taxon>
        <taxon>Bacillales</taxon>
        <taxon>Caryophanaceae</taxon>
        <taxon>Kurthia</taxon>
    </lineage>
</organism>
<dbReference type="PANTHER" id="PTHR43864">
    <property type="entry name" value="HYPOXANTHINE/GUANINE PHOSPHORIBOSYLTRANSFERASE"/>
    <property type="match status" value="1"/>
</dbReference>
<dbReference type="InterPro" id="IPR050118">
    <property type="entry name" value="Pur/Pyrimidine_PRTase"/>
</dbReference>
<dbReference type="SUPFAM" id="SSF53271">
    <property type="entry name" value="PRTase-like"/>
    <property type="match status" value="1"/>
</dbReference>
<dbReference type="GO" id="GO:0006166">
    <property type="term" value="P:purine ribonucleoside salvage"/>
    <property type="evidence" value="ECO:0007669"/>
    <property type="project" value="UniProtKB-KW"/>
</dbReference>
<reference evidence="7 8" key="1">
    <citation type="submission" date="2014-11" db="EMBL/GenBank/DDBJ databases">
        <title>Genome sequence and analysis of novel Kurthia sp.</title>
        <authorList>
            <person name="Lawson J.N."/>
            <person name="Gonzalez J.E."/>
            <person name="Rinauldi L."/>
            <person name="Xuan Z."/>
            <person name="Firman A."/>
            <person name="Shaddox L."/>
            <person name="Trudeau A."/>
            <person name="Shah S."/>
            <person name="Reiman D."/>
        </authorList>
    </citation>
    <scope>NUCLEOTIDE SEQUENCE [LARGE SCALE GENOMIC DNA]</scope>
    <source>
        <strain evidence="7 8">3B1D</strain>
    </source>
</reference>
<evidence type="ECO:0000313" key="8">
    <source>
        <dbReference type="Proteomes" id="UP000288623"/>
    </source>
</evidence>
<dbReference type="GO" id="GO:0032265">
    <property type="term" value="P:XMP salvage"/>
    <property type="evidence" value="ECO:0007669"/>
    <property type="project" value="UniProtKB-UniRule"/>
</dbReference>
<dbReference type="NCBIfam" id="NF006671">
    <property type="entry name" value="PRK09219.1"/>
    <property type="match status" value="1"/>
</dbReference>
<dbReference type="EC" id="2.4.2.22" evidence="5 6"/>
<evidence type="ECO:0000256" key="1">
    <source>
        <dbReference type="ARBA" id="ARBA00022490"/>
    </source>
</evidence>
<dbReference type="HAMAP" id="MF_01184">
    <property type="entry name" value="XPRTase"/>
    <property type="match status" value="1"/>
</dbReference>
<dbReference type="NCBIfam" id="TIGR01744">
    <property type="entry name" value="XPRTase"/>
    <property type="match status" value="1"/>
</dbReference>
<dbReference type="Gene3D" id="3.40.50.2020">
    <property type="match status" value="1"/>
</dbReference>
<dbReference type="UniPathway" id="UPA00602">
    <property type="reaction ID" value="UER00658"/>
</dbReference>
<keyword evidence="8" id="KW-1185">Reference proteome</keyword>
<comment type="similarity">
    <text evidence="5">Belongs to the purine/pyrimidine phosphoribosyltransferase family. Xpt subfamily.</text>
</comment>
<dbReference type="InterPro" id="IPR029057">
    <property type="entry name" value="PRTase-like"/>
</dbReference>
<evidence type="ECO:0000256" key="4">
    <source>
        <dbReference type="ARBA" id="ARBA00022726"/>
    </source>
</evidence>
<proteinExistence type="inferred from homology"/>
<comment type="catalytic activity">
    <reaction evidence="5">
        <text>XMP + diphosphate = xanthine + 5-phospho-alpha-D-ribose 1-diphosphate</text>
        <dbReference type="Rhea" id="RHEA:10800"/>
        <dbReference type="ChEBI" id="CHEBI:17712"/>
        <dbReference type="ChEBI" id="CHEBI:33019"/>
        <dbReference type="ChEBI" id="CHEBI:57464"/>
        <dbReference type="ChEBI" id="CHEBI:58017"/>
        <dbReference type="EC" id="2.4.2.22"/>
    </reaction>
</comment>
<dbReference type="AlphaFoldDB" id="A0A433RX34"/>
<keyword evidence="4 5" id="KW-0660">Purine salvage</keyword>
<feature type="binding site" evidence="5">
    <location>
        <position position="27"/>
    </location>
    <ligand>
        <name>xanthine</name>
        <dbReference type="ChEBI" id="CHEBI:17712"/>
    </ligand>
</feature>
<evidence type="ECO:0000256" key="2">
    <source>
        <dbReference type="ARBA" id="ARBA00022676"/>
    </source>
</evidence>
<dbReference type="PANTHER" id="PTHR43864:SF1">
    <property type="entry name" value="XANTHINE PHOSPHORIBOSYLTRANSFERASE"/>
    <property type="match status" value="1"/>
</dbReference>